<dbReference type="OrthoDB" id="2750498at2759"/>
<sequence>MDALFSFTANTPVAYTAPEYTPLRADEFDTIMLSTDPILESLFDFDRWAADYGVAPIWNDFAYDAPDVLDAPNAFEYVPQDEFYPSYSSQDAPAPAFDAFASFVASSVACGWADRDHVTTFGPDGTAPLPYPFVSPVDICDLVPFVPPSASQLGDDDNDEEPEDVAEVQPEYDMTPEQTLDAWFAELGQQELLTEAVAVIDEPVNEYVLFAHLSLPSAPNRRPPALSLRPELSVKPNTPRPCMRRRPDHDDTDIYPAPSKKCARHPHCSAPRTPAHPGSSPIPRSQSPALDKSTLPEAIVVVRAAVLCPMPRCTVLLSGTDESAWRRHVRVAHHAELCAETACAAKGSCRRPCPLPACGVHMQVDSLGRHLLNKHIGVLYRCPVCGLEKVQRKYAVDRHIRTCLRNNLDA</sequence>
<evidence type="ECO:0000256" key="1">
    <source>
        <dbReference type="SAM" id="MobiDB-lite"/>
    </source>
</evidence>
<reference evidence="2 3" key="1">
    <citation type="submission" date="2016-10" db="EMBL/GenBank/DDBJ databases">
        <title>Genome sequence of the basidiomycete white-rot fungus Trametes pubescens.</title>
        <authorList>
            <person name="Makela M.R."/>
            <person name="Granchi Z."/>
            <person name="Peng M."/>
            <person name="De Vries R.P."/>
            <person name="Grigoriev I."/>
            <person name="Riley R."/>
            <person name="Hilden K."/>
        </authorList>
    </citation>
    <scope>NUCLEOTIDE SEQUENCE [LARGE SCALE GENOMIC DNA]</scope>
    <source>
        <strain evidence="2 3">FBCC735</strain>
    </source>
</reference>
<keyword evidence="3" id="KW-1185">Reference proteome</keyword>
<evidence type="ECO:0000313" key="3">
    <source>
        <dbReference type="Proteomes" id="UP000184267"/>
    </source>
</evidence>
<gene>
    <name evidence="2" type="ORF">TRAPUB_5141</name>
</gene>
<comment type="caution">
    <text evidence="2">The sequence shown here is derived from an EMBL/GenBank/DDBJ whole genome shotgun (WGS) entry which is preliminary data.</text>
</comment>
<dbReference type="AlphaFoldDB" id="A0A1M2V9F7"/>
<organism evidence="2 3">
    <name type="scientific">Trametes pubescens</name>
    <name type="common">White-rot fungus</name>
    <dbReference type="NCBI Taxonomy" id="154538"/>
    <lineage>
        <taxon>Eukaryota</taxon>
        <taxon>Fungi</taxon>
        <taxon>Dikarya</taxon>
        <taxon>Basidiomycota</taxon>
        <taxon>Agaricomycotina</taxon>
        <taxon>Agaricomycetes</taxon>
        <taxon>Polyporales</taxon>
        <taxon>Polyporaceae</taxon>
        <taxon>Trametes</taxon>
    </lineage>
</organism>
<name>A0A1M2V9F7_TRAPU</name>
<evidence type="ECO:0000313" key="2">
    <source>
        <dbReference type="EMBL" id="OJT04189.1"/>
    </source>
</evidence>
<accession>A0A1M2V9F7</accession>
<dbReference type="Proteomes" id="UP000184267">
    <property type="component" value="Unassembled WGS sequence"/>
</dbReference>
<dbReference type="EMBL" id="MNAD01001557">
    <property type="protein sequence ID" value="OJT04189.1"/>
    <property type="molecule type" value="Genomic_DNA"/>
</dbReference>
<protein>
    <submittedName>
        <fullName evidence="2">Uncharacterized protein</fullName>
    </submittedName>
</protein>
<proteinExistence type="predicted"/>
<feature type="region of interest" description="Disordered" evidence="1">
    <location>
        <begin position="222"/>
        <end position="291"/>
    </location>
</feature>